<dbReference type="SUPFAM" id="SSF88946">
    <property type="entry name" value="Sigma2 domain of RNA polymerase sigma factors"/>
    <property type="match status" value="1"/>
</dbReference>
<dbReference type="NCBIfam" id="TIGR02989">
    <property type="entry name" value="Sig-70_gvs1"/>
    <property type="match status" value="1"/>
</dbReference>
<dbReference type="AlphaFoldDB" id="A0A851GGA1"/>
<evidence type="ECO:0000259" key="5">
    <source>
        <dbReference type="Pfam" id="PF04542"/>
    </source>
</evidence>
<feature type="domain" description="RNA polymerase sigma-70 region 2" evidence="5">
    <location>
        <begin position="19"/>
        <end position="84"/>
    </location>
</feature>
<evidence type="ECO:0000256" key="3">
    <source>
        <dbReference type="ARBA" id="ARBA00023082"/>
    </source>
</evidence>
<evidence type="ECO:0000313" key="7">
    <source>
        <dbReference type="Proteomes" id="UP000557872"/>
    </source>
</evidence>
<dbReference type="Proteomes" id="UP000557872">
    <property type="component" value="Unassembled WGS sequence"/>
</dbReference>
<proteinExistence type="inferred from homology"/>
<dbReference type="SUPFAM" id="SSF88659">
    <property type="entry name" value="Sigma3 and sigma4 domains of RNA polymerase sigma factors"/>
    <property type="match status" value="1"/>
</dbReference>
<evidence type="ECO:0000256" key="4">
    <source>
        <dbReference type="ARBA" id="ARBA00023163"/>
    </source>
</evidence>
<dbReference type="EMBL" id="JACBAZ010000004">
    <property type="protein sequence ID" value="NWK56543.1"/>
    <property type="molecule type" value="Genomic_DNA"/>
</dbReference>
<dbReference type="PANTHER" id="PTHR43133:SF51">
    <property type="entry name" value="RNA POLYMERASE SIGMA FACTOR"/>
    <property type="match status" value="1"/>
</dbReference>
<dbReference type="InterPro" id="IPR014331">
    <property type="entry name" value="RNA_pol_sigma70_ECF_RHOBA"/>
</dbReference>
<dbReference type="InterPro" id="IPR014284">
    <property type="entry name" value="RNA_pol_sigma-70_dom"/>
</dbReference>
<keyword evidence="4" id="KW-0804">Transcription</keyword>
<dbReference type="PANTHER" id="PTHR43133">
    <property type="entry name" value="RNA POLYMERASE ECF-TYPE SIGMA FACTO"/>
    <property type="match status" value="1"/>
</dbReference>
<comment type="similarity">
    <text evidence="1">Belongs to the sigma-70 factor family. ECF subfamily.</text>
</comment>
<dbReference type="RefSeq" id="WP_178933310.1">
    <property type="nucleotide sequence ID" value="NZ_JACBAZ010000004.1"/>
</dbReference>
<name>A0A851GGA1_9BACT</name>
<dbReference type="GO" id="GO:0006352">
    <property type="term" value="P:DNA-templated transcription initiation"/>
    <property type="evidence" value="ECO:0007669"/>
    <property type="project" value="InterPro"/>
</dbReference>
<keyword evidence="2" id="KW-0805">Transcription regulation</keyword>
<evidence type="ECO:0000313" key="6">
    <source>
        <dbReference type="EMBL" id="NWK56543.1"/>
    </source>
</evidence>
<dbReference type="InterPro" id="IPR007627">
    <property type="entry name" value="RNA_pol_sigma70_r2"/>
</dbReference>
<dbReference type="Pfam" id="PF04542">
    <property type="entry name" value="Sigma70_r2"/>
    <property type="match status" value="1"/>
</dbReference>
<evidence type="ECO:0000256" key="2">
    <source>
        <dbReference type="ARBA" id="ARBA00023015"/>
    </source>
</evidence>
<dbReference type="Gene3D" id="1.10.1740.10">
    <property type="match status" value="1"/>
</dbReference>
<dbReference type="InterPro" id="IPR013324">
    <property type="entry name" value="RNA_pol_sigma_r3/r4-like"/>
</dbReference>
<sequence>MSKRSKHDAPELAEFVALLTDHQLMLRGYIRSLIPNASDVRDVLQNTNLVLWEKRGDFKRGSNFKAWAFTVARYRSFEHRKKMKRDHRLVFDDRLIELIEQTPHDWSDELLDQQHRALEQCLRGLKSRDRALIDSRYGKLETLVDFARRDGRSEGSLRVTLNRLRTVLRDCIDGKMKQGEVQV</sequence>
<comment type="caution">
    <text evidence="6">The sequence shown here is derived from an EMBL/GenBank/DDBJ whole genome shotgun (WGS) entry which is preliminary data.</text>
</comment>
<dbReference type="Gene3D" id="1.10.10.10">
    <property type="entry name" value="Winged helix-like DNA-binding domain superfamily/Winged helix DNA-binding domain"/>
    <property type="match status" value="1"/>
</dbReference>
<keyword evidence="7" id="KW-1185">Reference proteome</keyword>
<gene>
    <name evidence="6" type="ORF">HW115_13055</name>
</gene>
<dbReference type="GO" id="GO:0016987">
    <property type="term" value="F:sigma factor activity"/>
    <property type="evidence" value="ECO:0007669"/>
    <property type="project" value="UniProtKB-KW"/>
</dbReference>
<protein>
    <submittedName>
        <fullName evidence="6">Sigma-70 family RNA polymerase sigma factor</fullName>
    </submittedName>
</protein>
<dbReference type="InterPro" id="IPR036388">
    <property type="entry name" value="WH-like_DNA-bd_sf"/>
</dbReference>
<dbReference type="InterPro" id="IPR039425">
    <property type="entry name" value="RNA_pol_sigma-70-like"/>
</dbReference>
<dbReference type="InterPro" id="IPR013325">
    <property type="entry name" value="RNA_pol_sigma_r2"/>
</dbReference>
<accession>A0A851GGA1</accession>
<dbReference type="NCBIfam" id="TIGR02937">
    <property type="entry name" value="sigma70-ECF"/>
    <property type="match status" value="1"/>
</dbReference>
<keyword evidence="3" id="KW-0731">Sigma factor</keyword>
<reference evidence="6 7" key="1">
    <citation type="submission" date="2020-07" db="EMBL/GenBank/DDBJ databases">
        <title>Roseicoccus Jingziensis gen. nov., sp. nov., isolated from coastal seawater.</title>
        <authorList>
            <person name="Feng X."/>
        </authorList>
    </citation>
    <scope>NUCLEOTIDE SEQUENCE [LARGE SCALE GENOMIC DNA]</scope>
    <source>
        <strain evidence="6 7">N1E253</strain>
    </source>
</reference>
<evidence type="ECO:0000256" key="1">
    <source>
        <dbReference type="ARBA" id="ARBA00010641"/>
    </source>
</evidence>
<organism evidence="6 7">
    <name type="scientific">Oceaniferula marina</name>
    <dbReference type="NCBI Taxonomy" id="2748318"/>
    <lineage>
        <taxon>Bacteria</taxon>
        <taxon>Pseudomonadati</taxon>
        <taxon>Verrucomicrobiota</taxon>
        <taxon>Verrucomicrobiia</taxon>
        <taxon>Verrucomicrobiales</taxon>
        <taxon>Verrucomicrobiaceae</taxon>
        <taxon>Oceaniferula</taxon>
    </lineage>
</organism>